<sequence length="55" mass="6020">GVQPATGEVVFDCFQDSASRLELETRISSLQPVELLLPSQLSEQTEMLIRTATAL</sequence>
<gene>
    <name evidence="2" type="ORF">A6R68_22383</name>
</gene>
<dbReference type="Gene3D" id="3.30.420.110">
    <property type="entry name" value="MutS, connector domain"/>
    <property type="match status" value="1"/>
</dbReference>
<dbReference type="Proteomes" id="UP000092124">
    <property type="component" value="Unassembled WGS sequence"/>
</dbReference>
<feature type="non-terminal residue" evidence="2">
    <location>
        <position position="1"/>
    </location>
</feature>
<feature type="domain" description="DNA mismatch repair protein MutS connector" evidence="1">
    <location>
        <begin position="2"/>
        <end position="46"/>
    </location>
</feature>
<dbReference type="EMBL" id="LZPO01002033">
    <property type="protein sequence ID" value="OBS83627.1"/>
    <property type="molecule type" value="Genomic_DNA"/>
</dbReference>
<feature type="non-terminal residue" evidence="2">
    <location>
        <position position="55"/>
    </location>
</feature>
<evidence type="ECO:0000259" key="1">
    <source>
        <dbReference type="Pfam" id="PF05188"/>
    </source>
</evidence>
<proteinExistence type="predicted"/>
<dbReference type="Pfam" id="PF05188">
    <property type="entry name" value="MutS_II"/>
    <property type="match status" value="1"/>
</dbReference>
<comment type="caution">
    <text evidence="2">The sequence shown here is derived from an EMBL/GenBank/DDBJ whole genome shotgun (WGS) entry which is preliminary data.</text>
</comment>
<dbReference type="GO" id="GO:0030983">
    <property type="term" value="F:mismatched DNA binding"/>
    <property type="evidence" value="ECO:0007669"/>
    <property type="project" value="InterPro"/>
</dbReference>
<dbReference type="GO" id="GO:0005524">
    <property type="term" value="F:ATP binding"/>
    <property type="evidence" value="ECO:0007669"/>
    <property type="project" value="InterPro"/>
</dbReference>
<dbReference type="AlphaFoldDB" id="A0A1A6I0X4"/>
<evidence type="ECO:0000313" key="3">
    <source>
        <dbReference type="Proteomes" id="UP000092124"/>
    </source>
</evidence>
<dbReference type="InterPro" id="IPR036678">
    <property type="entry name" value="MutS_con_dom_sf"/>
</dbReference>
<name>A0A1A6I0X4_NEOLE</name>
<reference evidence="2 3" key="1">
    <citation type="submission" date="2016-06" db="EMBL/GenBank/DDBJ databases">
        <title>The Draft Genome Sequence and Annotation of the Desert Woodrat Neotoma lepida.</title>
        <authorList>
            <person name="Campbell M."/>
            <person name="Oakeson K.F."/>
            <person name="Yandell M."/>
            <person name="Halpert J.R."/>
            <person name="Dearing D."/>
        </authorList>
    </citation>
    <scope>NUCLEOTIDE SEQUENCE [LARGE SCALE GENOMIC DNA]</scope>
    <source>
        <strain evidence="2">417</strain>
        <tissue evidence="2">Liver</tissue>
    </source>
</reference>
<dbReference type="STRING" id="56216.A0A1A6I0X4"/>
<accession>A0A1A6I0X4</accession>
<dbReference type="OrthoDB" id="121051at2759"/>
<evidence type="ECO:0000313" key="2">
    <source>
        <dbReference type="EMBL" id="OBS83627.1"/>
    </source>
</evidence>
<organism evidence="2 3">
    <name type="scientific">Neotoma lepida</name>
    <name type="common">Desert woodrat</name>
    <dbReference type="NCBI Taxonomy" id="56216"/>
    <lineage>
        <taxon>Eukaryota</taxon>
        <taxon>Metazoa</taxon>
        <taxon>Chordata</taxon>
        <taxon>Craniata</taxon>
        <taxon>Vertebrata</taxon>
        <taxon>Euteleostomi</taxon>
        <taxon>Mammalia</taxon>
        <taxon>Eutheria</taxon>
        <taxon>Euarchontoglires</taxon>
        <taxon>Glires</taxon>
        <taxon>Rodentia</taxon>
        <taxon>Myomorpha</taxon>
        <taxon>Muroidea</taxon>
        <taxon>Cricetidae</taxon>
        <taxon>Neotominae</taxon>
        <taxon>Neotoma</taxon>
    </lineage>
</organism>
<keyword evidence="3" id="KW-1185">Reference proteome</keyword>
<dbReference type="InterPro" id="IPR007860">
    <property type="entry name" value="DNA_mmatch_repair_MutS_con_dom"/>
</dbReference>
<dbReference type="GO" id="GO:0006298">
    <property type="term" value="P:mismatch repair"/>
    <property type="evidence" value="ECO:0007669"/>
    <property type="project" value="InterPro"/>
</dbReference>
<protein>
    <recommendedName>
        <fullName evidence="1">DNA mismatch repair protein MutS connector domain-containing protein</fullName>
    </recommendedName>
</protein>